<dbReference type="STRING" id="208445.SAMN04489727_2001"/>
<accession>A0A1H4JKZ4</accession>
<dbReference type="AlphaFoldDB" id="A0A1H4JKZ4"/>
<evidence type="ECO:0000313" key="1">
    <source>
        <dbReference type="EMBL" id="SEB46970.1"/>
    </source>
</evidence>
<evidence type="ECO:0000313" key="2">
    <source>
        <dbReference type="Proteomes" id="UP000199622"/>
    </source>
</evidence>
<protein>
    <recommendedName>
        <fullName evidence="3">Bacteriocin-type signal sequence-containing protein</fullName>
    </recommendedName>
</protein>
<keyword evidence="2" id="KW-1185">Reference proteome</keyword>
<gene>
    <name evidence="1" type="ORF">SAMN04489727_2001</name>
</gene>
<proteinExistence type="predicted"/>
<dbReference type="Proteomes" id="UP000199622">
    <property type="component" value="Unassembled WGS sequence"/>
</dbReference>
<name>A0A1H4JKZ4_9PSEU</name>
<organism evidence="1 2">
    <name type="scientific">Amycolatopsis tolypomycina</name>
    <dbReference type="NCBI Taxonomy" id="208445"/>
    <lineage>
        <taxon>Bacteria</taxon>
        <taxon>Bacillati</taxon>
        <taxon>Actinomycetota</taxon>
        <taxon>Actinomycetes</taxon>
        <taxon>Pseudonocardiales</taxon>
        <taxon>Pseudonocardiaceae</taxon>
        <taxon>Amycolatopsis</taxon>
    </lineage>
</organism>
<evidence type="ECO:0008006" key="3">
    <source>
        <dbReference type="Google" id="ProtNLM"/>
    </source>
</evidence>
<reference evidence="2" key="1">
    <citation type="submission" date="2016-10" db="EMBL/GenBank/DDBJ databases">
        <authorList>
            <person name="Varghese N."/>
            <person name="Submissions S."/>
        </authorList>
    </citation>
    <scope>NUCLEOTIDE SEQUENCE [LARGE SCALE GENOMIC DNA]</scope>
    <source>
        <strain evidence="2">DSM 44544</strain>
    </source>
</reference>
<dbReference type="EMBL" id="FNSO01000003">
    <property type="protein sequence ID" value="SEB46970.1"/>
    <property type="molecule type" value="Genomic_DNA"/>
</dbReference>
<sequence>MEETIQVIPEITEAELDETLGGAGDPAVCVMTVDGGCQC</sequence>